<dbReference type="EMBL" id="JH669136">
    <property type="protein sequence ID" value="KAG6464271.1"/>
    <property type="molecule type" value="Genomic_DNA"/>
</dbReference>
<evidence type="ECO:0000256" key="6">
    <source>
        <dbReference type="ARBA" id="ARBA00022617"/>
    </source>
</evidence>
<organism evidence="13 14">
    <name type="scientific">Manduca sexta</name>
    <name type="common">Tobacco hawkmoth</name>
    <name type="synonym">Tobacco hornworm</name>
    <dbReference type="NCBI Taxonomy" id="7130"/>
    <lineage>
        <taxon>Eukaryota</taxon>
        <taxon>Metazoa</taxon>
        <taxon>Ecdysozoa</taxon>
        <taxon>Arthropoda</taxon>
        <taxon>Hexapoda</taxon>
        <taxon>Insecta</taxon>
        <taxon>Pterygota</taxon>
        <taxon>Neoptera</taxon>
        <taxon>Endopterygota</taxon>
        <taxon>Lepidoptera</taxon>
        <taxon>Glossata</taxon>
        <taxon>Ditrysia</taxon>
        <taxon>Bombycoidea</taxon>
        <taxon>Sphingidae</taxon>
        <taxon>Sphinginae</taxon>
        <taxon>Sphingini</taxon>
        <taxon>Manduca</taxon>
    </lineage>
</organism>
<comment type="caution">
    <text evidence="13">The sequence shown here is derived from an EMBL/GenBank/DDBJ whole genome shotgun (WGS) entry which is preliminary data.</text>
</comment>
<gene>
    <name evidence="13" type="ORF">O3G_MSEX014402</name>
</gene>
<dbReference type="InterPro" id="IPR001128">
    <property type="entry name" value="Cyt_P450"/>
</dbReference>
<keyword evidence="8" id="KW-0560">Oxidoreductase</keyword>
<evidence type="ECO:0000256" key="3">
    <source>
        <dbReference type="ARBA" id="ARBA00004406"/>
    </source>
</evidence>
<dbReference type="EMBL" id="JH669136">
    <property type="protein sequence ID" value="KAG6464270.1"/>
    <property type="molecule type" value="Genomic_DNA"/>
</dbReference>
<proteinExistence type="inferred from homology"/>
<evidence type="ECO:0000313" key="14">
    <source>
        <dbReference type="Proteomes" id="UP000791440"/>
    </source>
</evidence>
<evidence type="ECO:0000313" key="13">
    <source>
        <dbReference type="EMBL" id="KAG6464271.1"/>
    </source>
</evidence>
<evidence type="ECO:0000256" key="9">
    <source>
        <dbReference type="ARBA" id="ARBA00023004"/>
    </source>
</evidence>
<keyword evidence="10" id="KW-0503">Monooxygenase</keyword>
<evidence type="ECO:0000256" key="2">
    <source>
        <dbReference type="ARBA" id="ARBA00004174"/>
    </source>
</evidence>
<sequence>MSIVVLALCATIVALLYYLSVKNFSYWKNKNVPHLKPLPLLGNYSEYILMKKYIGHVSQDMCRQFPKEPYFGAFYGTEPTLVIQDPEIIKLVFTKDFYYFHSRENSKYTTKEVTTQNLFFNHGDTWKVVRQNLTPLFSSAKMKNMFYLIEKCGHSLEKLADEERAISEVVEVKSLMNRYTIDCIGSCVFGIDTKTMEKSSEVNPFVEMGDIIFQTSRFMGYMLVFRAIWPKIFYGLGLKYFPKDIDNFFKSLIWAFSKDGIISRQPVTTSLI</sequence>
<dbReference type="GO" id="GO:0016712">
    <property type="term" value="F:oxidoreductase activity, acting on paired donors, with incorporation or reduction of molecular oxygen, reduced flavin or flavoprotein as one donor, and incorporation of one atom of oxygen"/>
    <property type="evidence" value="ECO:0007669"/>
    <property type="project" value="UniProtKB-EC"/>
</dbReference>
<keyword evidence="11" id="KW-0472">Membrane</keyword>
<comment type="catalytic activity">
    <reaction evidence="12">
        <text>an organic molecule + reduced [NADPH--hemoprotein reductase] + O2 = an alcohol + oxidized [NADPH--hemoprotein reductase] + H2O + H(+)</text>
        <dbReference type="Rhea" id="RHEA:17149"/>
        <dbReference type="Rhea" id="RHEA-COMP:11964"/>
        <dbReference type="Rhea" id="RHEA-COMP:11965"/>
        <dbReference type="ChEBI" id="CHEBI:15377"/>
        <dbReference type="ChEBI" id="CHEBI:15378"/>
        <dbReference type="ChEBI" id="CHEBI:15379"/>
        <dbReference type="ChEBI" id="CHEBI:30879"/>
        <dbReference type="ChEBI" id="CHEBI:57618"/>
        <dbReference type="ChEBI" id="CHEBI:58210"/>
        <dbReference type="ChEBI" id="CHEBI:142491"/>
        <dbReference type="EC" id="1.14.14.1"/>
    </reaction>
</comment>
<evidence type="ECO:0000256" key="5">
    <source>
        <dbReference type="ARBA" id="ARBA00012109"/>
    </source>
</evidence>
<keyword evidence="9" id="KW-0408">Iron</keyword>
<dbReference type="PANTHER" id="PTHR24292">
    <property type="entry name" value="CYTOCHROME P450"/>
    <property type="match status" value="1"/>
</dbReference>
<comment type="cofactor">
    <cofactor evidence="1">
        <name>heme</name>
        <dbReference type="ChEBI" id="CHEBI:30413"/>
    </cofactor>
</comment>
<dbReference type="EC" id="1.14.14.1" evidence="5"/>
<comment type="similarity">
    <text evidence="4">Belongs to the cytochrome P450 family.</text>
</comment>
<dbReference type="InterPro" id="IPR050476">
    <property type="entry name" value="Insect_CytP450_Detox"/>
</dbReference>
<comment type="subcellular location">
    <subcellularLocation>
        <location evidence="3">Endoplasmic reticulum membrane</location>
        <topology evidence="3">Peripheral membrane protein</topology>
    </subcellularLocation>
    <subcellularLocation>
        <location evidence="2">Microsome membrane</location>
        <topology evidence="2">Peripheral membrane protein</topology>
    </subcellularLocation>
</comment>
<evidence type="ECO:0000256" key="7">
    <source>
        <dbReference type="ARBA" id="ARBA00022723"/>
    </source>
</evidence>
<name>A0A922CZZ3_MANSE</name>
<dbReference type="GO" id="GO:0020037">
    <property type="term" value="F:heme binding"/>
    <property type="evidence" value="ECO:0007669"/>
    <property type="project" value="InterPro"/>
</dbReference>
<dbReference type="GO" id="GO:0005506">
    <property type="term" value="F:iron ion binding"/>
    <property type="evidence" value="ECO:0007669"/>
    <property type="project" value="InterPro"/>
</dbReference>
<evidence type="ECO:0000256" key="10">
    <source>
        <dbReference type="ARBA" id="ARBA00023033"/>
    </source>
</evidence>
<keyword evidence="6" id="KW-0349">Heme</keyword>
<reference evidence="13" key="1">
    <citation type="journal article" date="2016" name="Insect Biochem. Mol. Biol.">
        <title>Multifaceted biological insights from a draft genome sequence of the tobacco hornworm moth, Manduca sexta.</title>
        <authorList>
            <person name="Kanost M.R."/>
            <person name="Arrese E.L."/>
            <person name="Cao X."/>
            <person name="Chen Y.R."/>
            <person name="Chellapilla S."/>
            <person name="Goldsmith M.R."/>
            <person name="Grosse-Wilde E."/>
            <person name="Heckel D.G."/>
            <person name="Herndon N."/>
            <person name="Jiang H."/>
            <person name="Papanicolaou A."/>
            <person name="Qu J."/>
            <person name="Soulages J.L."/>
            <person name="Vogel H."/>
            <person name="Walters J."/>
            <person name="Waterhouse R.M."/>
            <person name="Ahn S.J."/>
            <person name="Almeida F.C."/>
            <person name="An C."/>
            <person name="Aqrawi P."/>
            <person name="Bretschneider A."/>
            <person name="Bryant W.B."/>
            <person name="Bucks S."/>
            <person name="Chao H."/>
            <person name="Chevignon G."/>
            <person name="Christen J.M."/>
            <person name="Clarke D.F."/>
            <person name="Dittmer N.T."/>
            <person name="Ferguson L.C.F."/>
            <person name="Garavelou S."/>
            <person name="Gordon K.H.J."/>
            <person name="Gunaratna R.T."/>
            <person name="Han Y."/>
            <person name="Hauser F."/>
            <person name="He Y."/>
            <person name="Heidel-Fischer H."/>
            <person name="Hirsh A."/>
            <person name="Hu Y."/>
            <person name="Jiang H."/>
            <person name="Kalra D."/>
            <person name="Klinner C."/>
            <person name="Konig C."/>
            <person name="Kovar C."/>
            <person name="Kroll A.R."/>
            <person name="Kuwar S.S."/>
            <person name="Lee S.L."/>
            <person name="Lehman R."/>
            <person name="Li K."/>
            <person name="Li Z."/>
            <person name="Liang H."/>
            <person name="Lovelace S."/>
            <person name="Lu Z."/>
            <person name="Mansfield J.H."/>
            <person name="McCulloch K.J."/>
            <person name="Mathew T."/>
            <person name="Morton B."/>
            <person name="Muzny D.M."/>
            <person name="Neunemann D."/>
            <person name="Ongeri F."/>
            <person name="Pauchet Y."/>
            <person name="Pu L.L."/>
            <person name="Pyrousis I."/>
            <person name="Rao X.J."/>
            <person name="Redding A."/>
            <person name="Roesel C."/>
            <person name="Sanchez-Gracia A."/>
            <person name="Schaack S."/>
            <person name="Shukla A."/>
            <person name="Tetreau G."/>
            <person name="Wang Y."/>
            <person name="Xiong G.H."/>
            <person name="Traut W."/>
            <person name="Walsh T.K."/>
            <person name="Worley K.C."/>
            <person name="Wu D."/>
            <person name="Wu W."/>
            <person name="Wu Y.Q."/>
            <person name="Zhang X."/>
            <person name="Zou Z."/>
            <person name="Zucker H."/>
            <person name="Briscoe A.D."/>
            <person name="Burmester T."/>
            <person name="Clem R.J."/>
            <person name="Feyereisen R."/>
            <person name="Grimmelikhuijzen C.J.P."/>
            <person name="Hamodrakas S.J."/>
            <person name="Hansson B.S."/>
            <person name="Huguet E."/>
            <person name="Jermiin L.S."/>
            <person name="Lan Q."/>
            <person name="Lehman H.K."/>
            <person name="Lorenzen M."/>
            <person name="Merzendorfer H."/>
            <person name="Michalopoulos I."/>
            <person name="Morton D.B."/>
            <person name="Muthukrishnan S."/>
            <person name="Oakeshott J.G."/>
            <person name="Palmer W."/>
            <person name="Park Y."/>
            <person name="Passarelli A.L."/>
            <person name="Rozas J."/>
            <person name="Schwartz L.M."/>
            <person name="Smith W."/>
            <person name="Southgate A."/>
            <person name="Vilcinskas A."/>
            <person name="Vogt R."/>
            <person name="Wang P."/>
            <person name="Werren J."/>
            <person name="Yu X.Q."/>
            <person name="Zhou J.J."/>
            <person name="Brown S.J."/>
            <person name="Scherer S.E."/>
            <person name="Richards S."/>
            <person name="Blissard G.W."/>
        </authorList>
    </citation>
    <scope>NUCLEOTIDE SEQUENCE</scope>
</reference>
<dbReference type="PANTHER" id="PTHR24292:SF54">
    <property type="entry name" value="CYP9F3-RELATED"/>
    <property type="match status" value="1"/>
</dbReference>
<keyword evidence="7" id="KW-0479">Metal-binding</keyword>
<evidence type="ECO:0000256" key="11">
    <source>
        <dbReference type="ARBA" id="ARBA00023136"/>
    </source>
</evidence>
<reference evidence="13" key="2">
    <citation type="submission" date="2020-12" db="EMBL/GenBank/DDBJ databases">
        <authorList>
            <person name="Kanost M."/>
        </authorList>
    </citation>
    <scope>NUCLEOTIDE SEQUENCE</scope>
</reference>
<evidence type="ECO:0000256" key="4">
    <source>
        <dbReference type="ARBA" id="ARBA00010617"/>
    </source>
</evidence>
<keyword evidence="14" id="KW-1185">Reference proteome</keyword>
<evidence type="ECO:0000256" key="8">
    <source>
        <dbReference type="ARBA" id="ARBA00023002"/>
    </source>
</evidence>
<evidence type="ECO:0000256" key="12">
    <source>
        <dbReference type="ARBA" id="ARBA00047827"/>
    </source>
</evidence>
<dbReference type="GO" id="GO:0005789">
    <property type="term" value="C:endoplasmic reticulum membrane"/>
    <property type="evidence" value="ECO:0007669"/>
    <property type="project" value="UniProtKB-SubCell"/>
</dbReference>
<protein>
    <recommendedName>
        <fullName evidence="5">unspecific monooxygenase</fullName>
        <ecNumber evidence="5">1.14.14.1</ecNumber>
    </recommendedName>
</protein>
<accession>A0A922CZZ3</accession>
<evidence type="ECO:0000256" key="1">
    <source>
        <dbReference type="ARBA" id="ARBA00001971"/>
    </source>
</evidence>
<dbReference type="Pfam" id="PF00067">
    <property type="entry name" value="p450"/>
    <property type="match status" value="1"/>
</dbReference>
<dbReference type="Proteomes" id="UP000791440">
    <property type="component" value="Unassembled WGS sequence"/>
</dbReference>
<dbReference type="AlphaFoldDB" id="A0A922CZZ3"/>